<dbReference type="EMBL" id="WNTK01008993">
    <property type="protein sequence ID" value="KAG9462895.1"/>
    <property type="molecule type" value="Genomic_DNA"/>
</dbReference>
<evidence type="ECO:0000313" key="1">
    <source>
        <dbReference type="EMBL" id="KAG9462895.1"/>
    </source>
</evidence>
<reference evidence="1" key="1">
    <citation type="thesis" date="2020" institute="ProQuest LLC" country="789 East Eisenhower Parkway, Ann Arbor, MI, USA">
        <title>Comparative Genomics and Chromosome Evolution.</title>
        <authorList>
            <person name="Mudd A.B."/>
        </authorList>
    </citation>
    <scope>NUCLEOTIDE SEQUENCE</scope>
    <source>
        <strain evidence="1">HN-11 Male</strain>
        <tissue evidence="1">Kidney and liver</tissue>
    </source>
</reference>
<protein>
    <submittedName>
        <fullName evidence="1">Uncharacterized protein</fullName>
    </submittedName>
</protein>
<dbReference type="OrthoDB" id="6127067at2759"/>
<accession>A0A8J6E4S0</accession>
<dbReference type="AlphaFoldDB" id="A0A8J6E4S0"/>
<sequence length="98" mass="10951">MFCTKLKDLKLSGECPFSLLTQSQGSEEGDDEAPAAAAAAGPICTDTTVRQRRLHEELPQRKSSRTRVYLHTLAESIRKLIFPEVKSHFVKFSLDVCI</sequence>
<keyword evidence="2" id="KW-1185">Reference proteome</keyword>
<comment type="caution">
    <text evidence="1">The sequence shown here is derived from an EMBL/GenBank/DDBJ whole genome shotgun (WGS) entry which is preliminary data.</text>
</comment>
<proteinExistence type="predicted"/>
<evidence type="ECO:0000313" key="2">
    <source>
        <dbReference type="Proteomes" id="UP000770717"/>
    </source>
</evidence>
<name>A0A8J6E4S0_ELECQ</name>
<dbReference type="Proteomes" id="UP000770717">
    <property type="component" value="Unassembled WGS sequence"/>
</dbReference>
<organism evidence="1 2">
    <name type="scientific">Eleutherodactylus coqui</name>
    <name type="common">Puerto Rican coqui</name>
    <dbReference type="NCBI Taxonomy" id="57060"/>
    <lineage>
        <taxon>Eukaryota</taxon>
        <taxon>Metazoa</taxon>
        <taxon>Chordata</taxon>
        <taxon>Craniata</taxon>
        <taxon>Vertebrata</taxon>
        <taxon>Euteleostomi</taxon>
        <taxon>Amphibia</taxon>
        <taxon>Batrachia</taxon>
        <taxon>Anura</taxon>
        <taxon>Neobatrachia</taxon>
        <taxon>Hyloidea</taxon>
        <taxon>Eleutherodactylidae</taxon>
        <taxon>Eleutherodactylinae</taxon>
        <taxon>Eleutherodactylus</taxon>
        <taxon>Eleutherodactylus</taxon>
    </lineage>
</organism>
<gene>
    <name evidence="1" type="ORF">GDO78_022882</name>
</gene>